<accession>A0AAD7BPT7</accession>
<keyword evidence="2" id="KW-1185">Reference proteome</keyword>
<reference evidence="1" key="1">
    <citation type="submission" date="2023-03" db="EMBL/GenBank/DDBJ databases">
        <title>Massive genome expansion in bonnet fungi (Mycena s.s.) driven by repeated elements and novel gene families across ecological guilds.</title>
        <authorList>
            <consortium name="Lawrence Berkeley National Laboratory"/>
            <person name="Harder C.B."/>
            <person name="Miyauchi S."/>
            <person name="Viragh M."/>
            <person name="Kuo A."/>
            <person name="Thoen E."/>
            <person name="Andreopoulos B."/>
            <person name="Lu D."/>
            <person name="Skrede I."/>
            <person name="Drula E."/>
            <person name="Henrissat B."/>
            <person name="Morin E."/>
            <person name="Kohler A."/>
            <person name="Barry K."/>
            <person name="LaButti K."/>
            <person name="Morin E."/>
            <person name="Salamov A."/>
            <person name="Lipzen A."/>
            <person name="Mereny Z."/>
            <person name="Hegedus B."/>
            <person name="Baldrian P."/>
            <person name="Stursova M."/>
            <person name="Weitz H."/>
            <person name="Taylor A."/>
            <person name="Grigoriev I.V."/>
            <person name="Nagy L.G."/>
            <person name="Martin F."/>
            <person name="Kauserud H."/>
        </authorList>
    </citation>
    <scope>NUCLEOTIDE SEQUENCE</scope>
    <source>
        <strain evidence="1">9284</strain>
    </source>
</reference>
<proteinExistence type="predicted"/>
<name>A0AAD7BPT7_9AGAR</name>
<dbReference type="Proteomes" id="UP001221142">
    <property type="component" value="Unassembled WGS sequence"/>
</dbReference>
<evidence type="ECO:0000313" key="2">
    <source>
        <dbReference type="Proteomes" id="UP001221142"/>
    </source>
</evidence>
<sequence length="192" mass="20978">MVDTHPDTMITIHHTFVCVTTTQTTTSVNSLDGEETQLLSLVEALELPVERIPASPSSAVQRSDGDDELIGLLEALELPVERQTLPTSFSGRRRVSLPILHSTQTTGPVLPRYGRGHPVVVDSLINFISTLNPNLPAPLSNTTLWPKWAPEDKQLLTLSNPLGIDVEKDDFREAGIEFLNELHLAGVTSKGL</sequence>
<evidence type="ECO:0000313" key="1">
    <source>
        <dbReference type="EMBL" id="KAJ7627176.1"/>
    </source>
</evidence>
<dbReference type="SUPFAM" id="SSF53474">
    <property type="entry name" value="alpha/beta-Hydrolases"/>
    <property type="match status" value="1"/>
</dbReference>
<protein>
    <submittedName>
        <fullName evidence="1">Uncharacterized protein</fullName>
    </submittedName>
</protein>
<organism evidence="1 2">
    <name type="scientific">Roridomyces roridus</name>
    <dbReference type="NCBI Taxonomy" id="1738132"/>
    <lineage>
        <taxon>Eukaryota</taxon>
        <taxon>Fungi</taxon>
        <taxon>Dikarya</taxon>
        <taxon>Basidiomycota</taxon>
        <taxon>Agaricomycotina</taxon>
        <taxon>Agaricomycetes</taxon>
        <taxon>Agaricomycetidae</taxon>
        <taxon>Agaricales</taxon>
        <taxon>Marasmiineae</taxon>
        <taxon>Mycenaceae</taxon>
        <taxon>Roridomyces</taxon>
    </lineage>
</organism>
<dbReference type="InterPro" id="IPR029058">
    <property type="entry name" value="AB_hydrolase_fold"/>
</dbReference>
<comment type="caution">
    <text evidence="1">The sequence shown here is derived from an EMBL/GenBank/DDBJ whole genome shotgun (WGS) entry which is preliminary data.</text>
</comment>
<dbReference type="EMBL" id="JARKIF010000011">
    <property type="protein sequence ID" value="KAJ7627176.1"/>
    <property type="molecule type" value="Genomic_DNA"/>
</dbReference>
<dbReference type="AlphaFoldDB" id="A0AAD7BPT7"/>
<gene>
    <name evidence="1" type="ORF">FB45DRAFT_1029535</name>
</gene>